<keyword evidence="5" id="KW-0547">Nucleotide-binding</keyword>
<dbReference type="PANTHER" id="PTHR42861">
    <property type="entry name" value="CALCIUM-TRANSPORTING ATPASE"/>
    <property type="match status" value="1"/>
</dbReference>
<evidence type="ECO:0000313" key="14">
    <source>
        <dbReference type="Proteomes" id="UP000185779"/>
    </source>
</evidence>
<dbReference type="GO" id="GO:0016020">
    <property type="term" value="C:membrane"/>
    <property type="evidence" value="ECO:0007669"/>
    <property type="project" value="UniProtKB-SubCell"/>
</dbReference>
<organism evidence="13 14">
    <name type="scientific">Candidatus Syntropharchaeum butanivorans</name>
    <dbReference type="NCBI Taxonomy" id="1839936"/>
    <lineage>
        <taxon>Archaea</taxon>
        <taxon>Methanobacteriati</taxon>
        <taxon>Methanobacteriota</taxon>
        <taxon>Stenosarchaea group</taxon>
        <taxon>Methanomicrobia</taxon>
        <taxon>Methanosarcinales</taxon>
        <taxon>ANME-2 cluster</taxon>
        <taxon>Candidatus Syntropharchaeum</taxon>
    </lineage>
</organism>
<dbReference type="InterPro" id="IPR018303">
    <property type="entry name" value="ATPase_P-typ_P_site"/>
</dbReference>
<dbReference type="InterPro" id="IPR023298">
    <property type="entry name" value="ATPase_P-typ_TM_dom_sf"/>
</dbReference>
<keyword evidence="9 10" id="KW-0472">Membrane</keyword>
<reference evidence="13" key="1">
    <citation type="submission" date="2016-05" db="EMBL/GenBank/DDBJ databases">
        <title>Microbial consortia oxidize butane by reversing methanogenesis.</title>
        <authorList>
            <person name="Laso-Perez R."/>
            <person name="Richter M."/>
            <person name="Wegener G."/>
            <person name="Musat F."/>
        </authorList>
    </citation>
    <scope>NUCLEOTIDE SEQUENCE [LARGE SCALE GENOMIC DNA]</scope>
    <source>
        <strain evidence="13">BOX1</strain>
    </source>
</reference>
<dbReference type="Gene3D" id="2.70.150.10">
    <property type="entry name" value="Calcium-transporting ATPase, cytoplasmic transduction domain A"/>
    <property type="match status" value="1"/>
</dbReference>
<dbReference type="Pfam" id="PF00122">
    <property type="entry name" value="E1-E2_ATPase"/>
    <property type="match status" value="1"/>
</dbReference>
<keyword evidence="3" id="KW-0597">Phosphoprotein</keyword>
<evidence type="ECO:0000256" key="10">
    <source>
        <dbReference type="SAM" id="Phobius"/>
    </source>
</evidence>
<dbReference type="InterPro" id="IPR023214">
    <property type="entry name" value="HAD_sf"/>
</dbReference>
<dbReference type="SUPFAM" id="SSF81653">
    <property type="entry name" value="Calcium ATPase, transduction domain A"/>
    <property type="match status" value="1"/>
</dbReference>
<dbReference type="Gene3D" id="1.20.1110.10">
    <property type="entry name" value="Calcium-transporting ATPase, transmembrane domain"/>
    <property type="match status" value="1"/>
</dbReference>
<dbReference type="InterPro" id="IPR023299">
    <property type="entry name" value="ATPase_P-typ_cyto_dom_N"/>
</dbReference>
<proteinExistence type="inferred from homology"/>
<dbReference type="Gene3D" id="3.40.1110.10">
    <property type="entry name" value="Calcium-transporting ATPase, cytoplasmic domain N"/>
    <property type="match status" value="1"/>
</dbReference>
<evidence type="ECO:0000259" key="11">
    <source>
        <dbReference type="Pfam" id="PF00122"/>
    </source>
</evidence>
<evidence type="ECO:0000256" key="9">
    <source>
        <dbReference type="ARBA" id="ARBA00023136"/>
    </source>
</evidence>
<name>A0A1F2P627_9EURY</name>
<dbReference type="PRINTS" id="PR00119">
    <property type="entry name" value="CATATPASE"/>
</dbReference>
<dbReference type="InterPro" id="IPR059000">
    <property type="entry name" value="ATPase_P-type_domA"/>
</dbReference>
<evidence type="ECO:0000256" key="8">
    <source>
        <dbReference type="ARBA" id="ARBA00022989"/>
    </source>
</evidence>
<protein>
    <submittedName>
        <fullName evidence="13">Plasma-membrane proton-efflux P-type ATPase</fullName>
    </submittedName>
</protein>
<keyword evidence="4 10" id="KW-0812">Transmembrane</keyword>
<dbReference type="NCBIfam" id="TIGR01494">
    <property type="entry name" value="ATPase_P-type"/>
    <property type="match status" value="1"/>
</dbReference>
<comment type="caution">
    <text evidence="13">The sequence shown here is derived from an EMBL/GenBank/DDBJ whole genome shotgun (WGS) entry which is preliminary data.</text>
</comment>
<comment type="similarity">
    <text evidence="2">Belongs to the cation transport ATPase (P-type) (TC 3.A.3) family. Type IIIA subfamily.</text>
</comment>
<dbReference type="STRING" id="1839936.SBU_000570"/>
<dbReference type="SUPFAM" id="SSF81665">
    <property type="entry name" value="Calcium ATPase, transmembrane domain M"/>
    <property type="match status" value="1"/>
</dbReference>
<dbReference type="FunFam" id="2.70.150.10:FF:000042">
    <property type="entry name" value="Plasma membrane ATPase"/>
    <property type="match status" value="1"/>
</dbReference>
<dbReference type="EMBL" id="LYOR01000002">
    <property type="protein sequence ID" value="OFV66603.1"/>
    <property type="molecule type" value="Genomic_DNA"/>
</dbReference>
<dbReference type="AlphaFoldDB" id="A0A1F2P627"/>
<keyword evidence="6" id="KW-0067">ATP-binding</keyword>
<comment type="subcellular location">
    <subcellularLocation>
        <location evidence="1">Membrane</location>
        <topology evidence="1">Multi-pass membrane protein</topology>
    </subcellularLocation>
</comment>
<evidence type="ECO:0000256" key="7">
    <source>
        <dbReference type="ARBA" id="ARBA00022967"/>
    </source>
</evidence>
<dbReference type="PATRIC" id="fig|1839936.3.peg.577"/>
<accession>A0A1F2P627</accession>
<dbReference type="FunFam" id="3.40.50.1000:FF:000001">
    <property type="entry name" value="Phospholipid-transporting ATPase IC"/>
    <property type="match status" value="1"/>
</dbReference>
<evidence type="ECO:0000256" key="5">
    <source>
        <dbReference type="ARBA" id="ARBA00022741"/>
    </source>
</evidence>
<keyword evidence="14" id="KW-1185">Reference proteome</keyword>
<dbReference type="GO" id="GO:0005524">
    <property type="term" value="F:ATP binding"/>
    <property type="evidence" value="ECO:0007669"/>
    <property type="project" value="UniProtKB-KW"/>
</dbReference>
<evidence type="ECO:0000313" key="13">
    <source>
        <dbReference type="EMBL" id="OFV66603.1"/>
    </source>
</evidence>
<evidence type="ECO:0000256" key="1">
    <source>
        <dbReference type="ARBA" id="ARBA00004141"/>
    </source>
</evidence>
<evidence type="ECO:0000259" key="12">
    <source>
        <dbReference type="Pfam" id="PF00690"/>
    </source>
</evidence>
<dbReference type="GO" id="GO:0016887">
    <property type="term" value="F:ATP hydrolysis activity"/>
    <property type="evidence" value="ECO:0007669"/>
    <property type="project" value="InterPro"/>
</dbReference>
<evidence type="ECO:0000256" key="3">
    <source>
        <dbReference type="ARBA" id="ARBA00022553"/>
    </source>
</evidence>
<feature type="domain" description="P-type ATPase A" evidence="11">
    <location>
        <begin position="82"/>
        <end position="180"/>
    </location>
</feature>
<dbReference type="InterPro" id="IPR001757">
    <property type="entry name" value="P_typ_ATPase"/>
</dbReference>
<dbReference type="Gene3D" id="3.40.50.1000">
    <property type="entry name" value="HAD superfamily/HAD-like"/>
    <property type="match status" value="1"/>
</dbReference>
<feature type="transmembrane region" description="Helical" evidence="10">
    <location>
        <begin position="198"/>
        <end position="216"/>
    </location>
</feature>
<evidence type="ECO:0000256" key="6">
    <source>
        <dbReference type="ARBA" id="ARBA00022840"/>
    </source>
</evidence>
<gene>
    <name evidence="13" type="ORF">SBU_000570</name>
</gene>
<keyword evidence="7" id="KW-1278">Translocase</keyword>
<dbReference type="Pfam" id="PF00690">
    <property type="entry name" value="Cation_ATPase_N"/>
    <property type="match status" value="1"/>
</dbReference>
<evidence type="ECO:0000256" key="4">
    <source>
        <dbReference type="ARBA" id="ARBA00022692"/>
    </source>
</evidence>
<sequence>MAEFGYNEIPEERVNPVVRFLTYFWGPIPWMIEAAAVISAFIRHWADFGIIMVLLLLNGVVAFWQENKAQNVIALLKQKLAINARVLRNGAWRTIPSREVVPGDIIKLRIGDIVPADVKFIDGEYLSADESTLTGESMPVDKKPGDIAYSGSIAVKGEMVGVVTATGMNTFFGKTVQLVEEAKTTSSFQKMVIRVGDYLILMALALVSLTFLVAIYREESILEMLRFALVLIVAAIPVAMPAVLAITMAIGALNLAKKEAVVTKLVAIEELAGVDVLCSDKTGTLTKNELTVGEPLPFNNHEKEEVIFYAALASERDGDSIDNAIFSALKEVADRLDEYKILEFTPFDPVIKRD</sequence>
<feature type="domain" description="Cation-transporting P-type ATPase N-terminal" evidence="12">
    <location>
        <begin position="2"/>
        <end position="39"/>
    </location>
</feature>
<dbReference type="InterPro" id="IPR008250">
    <property type="entry name" value="ATPase_P-typ_transduc_dom_A_sf"/>
</dbReference>
<dbReference type="InterPro" id="IPR004014">
    <property type="entry name" value="ATPase_P-typ_cation-transptr_N"/>
</dbReference>
<evidence type="ECO:0000256" key="2">
    <source>
        <dbReference type="ARBA" id="ARBA00008804"/>
    </source>
</evidence>
<feature type="transmembrane region" description="Helical" evidence="10">
    <location>
        <begin position="48"/>
        <end position="64"/>
    </location>
</feature>
<dbReference type="PROSITE" id="PS00154">
    <property type="entry name" value="ATPASE_E1_E2"/>
    <property type="match status" value="1"/>
</dbReference>
<dbReference type="Proteomes" id="UP000185779">
    <property type="component" value="Unassembled WGS sequence"/>
</dbReference>
<feature type="transmembrane region" description="Helical" evidence="10">
    <location>
        <begin position="228"/>
        <end position="255"/>
    </location>
</feature>
<feature type="transmembrane region" description="Helical" evidence="10">
    <location>
        <begin position="20"/>
        <end position="42"/>
    </location>
</feature>
<keyword evidence="8 10" id="KW-1133">Transmembrane helix</keyword>